<organism evidence="2 3">
    <name type="scientific">Sorangium cellulosum (strain So ce56)</name>
    <name type="common">Polyangium cellulosum (strain So ce56)</name>
    <dbReference type="NCBI Taxonomy" id="448385"/>
    <lineage>
        <taxon>Bacteria</taxon>
        <taxon>Pseudomonadati</taxon>
        <taxon>Myxococcota</taxon>
        <taxon>Polyangia</taxon>
        <taxon>Polyangiales</taxon>
        <taxon>Polyangiaceae</taxon>
        <taxon>Sorangium</taxon>
    </lineage>
</organism>
<sequence length="568" mass="59781">MPAGTRLDSLARSASVLCRCRQNGGFPGMERRVASSGENETRARGVLHRLLAIFAEVKPREVFSVLVLTLNVFLLLTGYYLLKVVREPLILAGGGLEIGGRRLDLDGAEVKAYAAAGQALFLVGVVRAYGALARRFGRMQLTTALTLFFAANLVLFFLLARLGVPLGVPFYLWVGCFNLTVIAQFWSFANDVYTPEQGKRLFAIVGIGSSLGAMFGAQIAKRVYVPIGPYNMMLLAAGVLLACLGLTYLVHRDDLAGSKDAADKADAPPGGAAGGFKIIARDRYLLLIAGLTLVLNWVNSTGEYILDRTLIESATSALDTGSEQRGAPDAAPAGAAPGAPLAAGAAVYLVDPQASRLLEGKIAAVKGGAFDVEAGGKVVEGAGAGLVHPRTEKGKKAALGAIIGTFKGDFFYWVNTFGVVLQLFFVSRIFKYLGVRFALFILPAIALLGYASLAVLPALAVVRVAKIAENSADYSIQNTARQALFLPVGRAAKYSAKAAIDTFVVRAGDVLAAGGVIAGQVLALSTRHFAMVNIALALVWLGVVAGIAREHRRRAADEPAASADLEAA</sequence>
<dbReference type="SUPFAM" id="SSF103473">
    <property type="entry name" value="MFS general substrate transporter"/>
    <property type="match status" value="1"/>
</dbReference>
<feature type="transmembrane region" description="Helical" evidence="1">
    <location>
        <begin position="503"/>
        <end position="523"/>
    </location>
</feature>
<feature type="transmembrane region" description="Helical" evidence="1">
    <location>
        <begin position="144"/>
        <end position="164"/>
    </location>
</feature>
<dbReference type="EMBL" id="AM746676">
    <property type="protein sequence ID" value="CAN96430.1"/>
    <property type="molecule type" value="Genomic_DNA"/>
</dbReference>
<feature type="transmembrane region" description="Helical" evidence="1">
    <location>
        <begin position="201"/>
        <end position="220"/>
    </location>
</feature>
<evidence type="ECO:0000313" key="3">
    <source>
        <dbReference type="Proteomes" id="UP000002139"/>
    </source>
</evidence>
<proteinExistence type="predicted"/>
<dbReference type="Proteomes" id="UP000002139">
    <property type="component" value="Chromosome"/>
</dbReference>
<dbReference type="InterPro" id="IPR036259">
    <property type="entry name" value="MFS_trans_sf"/>
</dbReference>
<dbReference type="AlphaFoldDB" id="A9GH95"/>
<feature type="transmembrane region" description="Helical" evidence="1">
    <location>
        <begin position="410"/>
        <end position="430"/>
    </location>
</feature>
<evidence type="ECO:0000256" key="1">
    <source>
        <dbReference type="SAM" id="Phobius"/>
    </source>
</evidence>
<feature type="transmembrane region" description="Helical" evidence="1">
    <location>
        <begin position="436"/>
        <end position="462"/>
    </location>
</feature>
<dbReference type="KEGG" id="scl:sce6263"/>
<keyword evidence="1" id="KW-0472">Membrane</keyword>
<dbReference type="Gene3D" id="1.20.1250.20">
    <property type="entry name" value="MFS general substrate transporter like domains"/>
    <property type="match status" value="1"/>
</dbReference>
<protein>
    <submittedName>
        <fullName evidence="2">Inner membrane protein</fullName>
    </submittedName>
</protein>
<dbReference type="BioCyc" id="SCEL448385:SCE_RS32160-MONOMER"/>
<feature type="transmembrane region" description="Helical" evidence="1">
    <location>
        <begin position="62"/>
        <end position="82"/>
    </location>
</feature>
<keyword evidence="1" id="KW-1133">Transmembrane helix</keyword>
<dbReference type="STRING" id="448385.sce6263"/>
<feature type="transmembrane region" description="Helical" evidence="1">
    <location>
        <begin position="232"/>
        <end position="250"/>
    </location>
</feature>
<feature type="transmembrane region" description="Helical" evidence="1">
    <location>
        <begin position="112"/>
        <end position="132"/>
    </location>
</feature>
<keyword evidence="1" id="KW-0812">Transmembrane</keyword>
<name>A9GH95_SORC5</name>
<dbReference type="HOGENOM" id="CLU_027240_2_0_7"/>
<accession>A9GH95</accession>
<feature type="transmembrane region" description="Helical" evidence="1">
    <location>
        <begin position="170"/>
        <end position="189"/>
    </location>
</feature>
<reference evidence="2 3" key="1">
    <citation type="journal article" date="2007" name="Nat. Biotechnol.">
        <title>Complete genome sequence of the myxobacterium Sorangium cellulosum.</title>
        <authorList>
            <person name="Schneiker S."/>
            <person name="Perlova O."/>
            <person name="Kaiser O."/>
            <person name="Gerth K."/>
            <person name="Alici A."/>
            <person name="Altmeyer M.O."/>
            <person name="Bartels D."/>
            <person name="Bekel T."/>
            <person name="Beyer S."/>
            <person name="Bode E."/>
            <person name="Bode H.B."/>
            <person name="Bolten C.J."/>
            <person name="Choudhuri J.V."/>
            <person name="Doss S."/>
            <person name="Elnakady Y.A."/>
            <person name="Frank B."/>
            <person name="Gaigalat L."/>
            <person name="Goesmann A."/>
            <person name="Groeger C."/>
            <person name="Gross F."/>
            <person name="Jelsbak L."/>
            <person name="Jelsbak L."/>
            <person name="Kalinowski J."/>
            <person name="Kegler C."/>
            <person name="Knauber T."/>
            <person name="Konietzny S."/>
            <person name="Kopp M."/>
            <person name="Krause L."/>
            <person name="Krug D."/>
            <person name="Linke B."/>
            <person name="Mahmud T."/>
            <person name="Martinez-Arias R."/>
            <person name="McHardy A.C."/>
            <person name="Merai M."/>
            <person name="Meyer F."/>
            <person name="Mormann S."/>
            <person name="Munoz-Dorado J."/>
            <person name="Perez J."/>
            <person name="Pradella S."/>
            <person name="Rachid S."/>
            <person name="Raddatz G."/>
            <person name="Rosenau F."/>
            <person name="Rueckert C."/>
            <person name="Sasse F."/>
            <person name="Scharfe M."/>
            <person name="Schuster S.C."/>
            <person name="Suen G."/>
            <person name="Treuner-Lange A."/>
            <person name="Velicer G.J."/>
            <person name="Vorholter F.-J."/>
            <person name="Weissman K.J."/>
            <person name="Welch R.D."/>
            <person name="Wenzel S.C."/>
            <person name="Whitworth D.E."/>
            <person name="Wilhelm S."/>
            <person name="Wittmann C."/>
            <person name="Bloecker H."/>
            <person name="Puehler A."/>
            <person name="Mueller R."/>
        </authorList>
    </citation>
    <scope>NUCLEOTIDE SEQUENCE [LARGE SCALE GENOMIC DNA]</scope>
    <source>
        <strain evidence="3">So ce56</strain>
    </source>
</reference>
<dbReference type="eggNOG" id="COG3202">
    <property type="taxonomic scope" value="Bacteria"/>
</dbReference>
<keyword evidence="3" id="KW-1185">Reference proteome</keyword>
<gene>
    <name evidence="2" type="ordered locus">sce6263</name>
</gene>
<evidence type="ECO:0000313" key="2">
    <source>
        <dbReference type="EMBL" id="CAN96430.1"/>
    </source>
</evidence>
<dbReference type="PANTHER" id="PTHR43596">
    <property type="entry name" value="ADP,ATP CARRIER PROTEIN"/>
    <property type="match status" value="1"/>
</dbReference>
<dbReference type="PANTHER" id="PTHR43596:SF1">
    <property type="entry name" value="ADP,ATP CARRIER PROTEIN"/>
    <property type="match status" value="1"/>
</dbReference>
<feature type="transmembrane region" description="Helical" evidence="1">
    <location>
        <begin position="529"/>
        <end position="548"/>
    </location>
</feature>